<name>A0A9X2W8L1_9ENTR</name>
<organism evidence="1 2">
    <name type="scientific">Dryocola boscaweniae</name>
    <dbReference type="NCBI Taxonomy" id="2925397"/>
    <lineage>
        <taxon>Bacteria</taxon>
        <taxon>Pseudomonadati</taxon>
        <taxon>Pseudomonadota</taxon>
        <taxon>Gammaproteobacteria</taxon>
        <taxon>Enterobacterales</taxon>
        <taxon>Enterobacteriaceae</taxon>
        <taxon>Dryocola</taxon>
    </lineage>
</organism>
<comment type="caution">
    <text evidence="1">The sequence shown here is derived from an EMBL/GenBank/DDBJ whole genome shotgun (WGS) entry which is preliminary data.</text>
</comment>
<evidence type="ECO:0000313" key="1">
    <source>
        <dbReference type="EMBL" id="MCT4702780.1"/>
    </source>
</evidence>
<dbReference type="Pfam" id="PF10713">
    <property type="entry name" value="DUF2509"/>
    <property type="match status" value="1"/>
</dbReference>
<dbReference type="InterPro" id="IPR019652">
    <property type="entry name" value="DUF2509"/>
</dbReference>
<dbReference type="RefSeq" id="WP_271123534.1">
    <property type="nucleotide sequence ID" value="NZ_JALHAN010000066.1"/>
</dbReference>
<keyword evidence="2" id="KW-1185">Reference proteome</keyword>
<evidence type="ECO:0000313" key="2">
    <source>
        <dbReference type="Proteomes" id="UP001150641"/>
    </source>
</evidence>
<accession>A0A9X2W8L1</accession>
<proteinExistence type="predicted"/>
<dbReference type="AlphaFoldDB" id="A0A9X2W8L1"/>
<protein>
    <submittedName>
        <fullName evidence="1">YgdB family protein</fullName>
    </submittedName>
</protein>
<reference evidence="1" key="1">
    <citation type="submission" date="2022-03" db="EMBL/GenBank/DDBJ databases">
        <title>Proposal of a novel genus Dryocolo and two novel species.</title>
        <authorList>
            <person name="Maddock D.W."/>
            <person name="Brady C.L."/>
            <person name="Denman S."/>
            <person name="Arnold D."/>
        </authorList>
    </citation>
    <scope>NUCLEOTIDE SEQUENCE</scope>
    <source>
        <strain evidence="1">H6W4</strain>
    </source>
</reference>
<dbReference type="Proteomes" id="UP001150641">
    <property type="component" value="Unassembled WGS sequence"/>
</dbReference>
<sequence>MKNLQRGSSSLAFVLLLLSLGILMLNGLQQQLNQQRKAIASEISFLKYYVGAVSALAWGGQQRWQATRQWQCQQQGKEWRACVLLTEKGDTLMAAQKLPGQDQLPLTLWRWGSLEDSRWRAAAHGWLDFCPIREDAQCQLPQ</sequence>
<dbReference type="EMBL" id="JALHAP010000079">
    <property type="protein sequence ID" value="MCT4702780.1"/>
    <property type="molecule type" value="Genomic_DNA"/>
</dbReference>
<gene>
    <name evidence="1" type="ORF">MUA00_13400</name>
</gene>